<gene>
    <name evidence="18" type="ORF">ACFO3Q_09825</name>
</gene>
<evidence type="ECO:0000256" key="1">
    <source>
        <dbReference type="ARBA" id="ARBA00001772"/>
    </source>
</evidence>
<feature type="domain" description="PDZ" evidence="17">
    <location>
        <begin position="279"/>
        <end position="343"/>
    </location>
</feature>
<evidence type="ECO:0000256" key="2">
    <source>
        <dbReference type="ARBA" id="ARBA00002610"/>
    </source>
</evidence>
<evidence type="ECO:0000256" key="6">
    <source>
        <dbReference type="ARBA" id="ARBA00013958"/>
    </source>
</evidence>
<sequence>MHATARCAAAPFPINPQEGRDPPMTPFRPFALACLLLFASAGASAATVNLPDFSPLVEEVGPAVVNIQATQTPSAMRRGGGYPADEEIPEFFRRFFGPGLPMPPPGGRGGTSMGTGFIISADGYVLTNHHVVEGADEITVRLNDRRELTAELVGSDAQTDIALLKVEATGLPTLRVGNSNTLKPGQWVIAIGSPFGFDNSVTAGIVSATGRSNSYAQQQYVPFIQTDVAINRGNSGGPLLNTSGEVVGINSQIFSNSGGWMGVSFAIPIDTAMNAVQQIKETGRVSRGMLGVNVQEVTQADARALDLDRPMGALVANVEPGSAAERAGIEVGDVIVAFNGQDVTRSSDLPPLVGATAPGTRATVTVLREGRRRNLTATLGEASADGASTVPARNARGESSTNALGIAVQELTAQQRAQLGLEDGVGVVVARVAPEVAQRTDLRRGDIVTRVGRTDVGSVAEFERAVRAAGEGRPVMLLIRRGNASQFVTITPRRSE</sequence>
<proteinExistence type="inferred from homology"/>
<evidence type="ECO:0000256" key="13">
    <source>
        <dbReference type="ARBA" id="ARBA00023016"/>
    </source>
</evidence>
<evidence type="ECO:0000256" key="16">
    <source>
        <dbReference type="SAM" id="SignalP"/>
    </source>
</evidence>
<dbReference type="NCBIfam" id="TIGR02037">
    <property type="entry name" value="degP_htrA_DO"/>
    <property type="match status" value="1"/>
</dbReference>
<keyword evidence="9" id="KW-0677">Repeat</keyword>
<dbReference type="RefSeq" id="WP_377004513.1">
    <property type="nucleotide sequence ID" value="NZ_JBHSGG010000028.1"/>
</dbReference>
<keyword evidence="11" id="KW-0378">Hydrolase</keyword>
<evidence type="ECO:0000256" key="5">
    <source>
        <dbReference type="ARBA" id="ARBA00013035"/>
    </source>
</evidence>
<dbReference type="InterPro" id="IPR001940">
    <property type="entry name" value="Peptidase_S1C"/>
</dbReference>
<evidence type="ECO:0000256" key="8">
    <source>
        <dbReference type="ARBA" id="ARBA00022729"/>
    </source>
</evidence>
<keyword evidence="7" id="KW-0645">Protease</keyword>
<feature type="signal peptide" evidence="16">
    <location>
        <begin position="1"/>
        <end position="45"/>
    </location>
</feature>
<keyword evidence="13" id="KW-0346">Stress response</keyword>
<dbReference type="PANTHER" id="PTHR22939">
    <property type="entry name" value="SERINE PROTEASE FAMILY S1C HTRA-RELATED"/>
    <property type="match status" value="1"/>
</dbReference>
<organism evidence="18 19">
    <name type="scientific">Coralloluteibacterium thermophilum</name>
    <dbReference type="NCBI Taxonomy" id="2707049"/>
    <lineage>
        <taxon>Bacteria</taxon>
        <taxon>Pseudomonadati</taxon>
        <taxon>Pseudomonadota</taxon>
        <taxon>Gammaproteobacteria</taxon>
        <taxon>Lysobacterales</taxon>
        <taxon>Lysobacteraceae</taxon>
        <taxon>Coralloluteibacterium</taxon>
    </lineage>
</organism>
<keyword evidence="12" id="KW-0720">Serine protease</keyword>
<comment type="function">
    <text evidence="2">Might be efficient in the degradation of transiently denatured and unfolded proteins which accumulate in the periplasm following stress conditions.</text>
</comment>
<evidence type="ECO:0000256" key="11">
    <source>
        <dbReference type="ARBA" id="ARBA00022801"/>
    </source>
</evidence>
<dbReference type="SUPFAM" id="SSF50494">
    <property type="entry name" value="Trypsin-like serine proteases"/>
    <property type="match status" value="1"/>
</dbReference>
<reference evidence="19" key="1">
    <citation type="journal article" date="2019" name="Int. J. Syst. Evol. Microbiol.">
        <title>The Global Catalogue of Microorganisms (GCM) 10K type strain sequencing project: providing services to taxonomists for standard genome sequencing and annotation.</title>
        <authorList>
            <consortium name="The Broad Institute Genomics Platform"/>
            <consortium name="The Broad Institute Genome Sequencing Center for Infectious Disease"/>
            <person name="Wu L."/>
            <person name="Ma J."/>
        </authorList>
    </citation>
    <scope>NUCLEOTIDE SEQUENCE [LARGE SCALE GENOMIC DNA]</scope>
    <source>
        <strain evidence="19">CGMCC 1.13574</strain>
    </source>
</reference>
<dbReference type="Proteomes" id="UP001595892">
    <property type="component" value="Unassembled WGS sequence"/>
</dbReference>
<keyword evidence="8 16" id="KW-0732">Signal</keyword>
<comment type="similarity">
    <text evidence="4">Belongs to the peptidase S1C family.</text>
</comment>
<evidence type="ECO:0000256" key="15">
    <source>
        <dbReference type="SAM" id="MobiDB-lite"/>
    </source>
</evidence>
<evidence type="ECO:0000256" key="4">
    <source>
        <dbReference type="ARBA" id="ARBA00010541"/>
    </source>
</evidence>
<dbReference type="EC" id="3.4.21.107" evidence="5"/>
<evidence type="ECO:0000313" key="18">
    <source>
        <dbReference type="EMBL" id="MFC4728465.1"/>
    </source>
</evidence>
<dbReference type="SMART" id="SM00228">
    <property type="entry name" value="PDZ"/>
    <property type="match status" value="2"/>
</dbReference>
<evidence type="ECO:0000256" key="7">
    <source>
        <dbReference type="ARBA" id="ARBA00022670"/>
    </source>
</evidence>
<evidence type="ECO:0000313" key="19">
    <source>
        <dbReference type="Proteomes" id="UP001595892"/>
    </source>
</evidence>
<dbReference type="InterPro" id="IPR011782">
    <property type="entry name" value="Pept_S1C_Do"/>
</dbReference>
<evidence type="ECO:0000256" key="10">
    <source>
        <dbReference type="ARBA" id="ARBA00022764"/>
    </source>
</evidence>
<protein>
    <recommendedName>
        <fullName evidence="6">Probable periplasmic serine endoprotease DegP-like</fullName>
        <ecNumber evidence="5">3.4.21.107</ecNumber>
    </recommendedName>
    <alternativeName>
        <fullName evidence="14">Protease Do</fullName>
    </alternativeName>
</protein>
<dbReference type="EMBL" id="JBHSGG010000028">
    <property type="protein sequence ID" value="MFC4728465.1"/>
    <property type="molecule type" value="Genomic_DNA"/>
</dbReference>
<dbReference type="Gene3D" id="2.40.10.120">
    <property type="match status" value="1"/>
</dbReference>
<dbReference type="InterPro" id="IPR009003">
    <property type="entry name" value="Peptidase_S1_PA"/>
</dbReference>
<dbReference type="Pfam" id="PF13365">
    <property type="entry name" value="Trypsin_2"/>
    <property type="match status" value="1"/>
</dbReference>
<keyword evidence="10" id="KW-0574">Periplasm</keyword>
<comment type="subcellular location">
    <subcellularLocation>
        <location evidence="3">Periplasm</location>
    </subcellularLocation>
</comment>
<evidence type="ECO:0000259" key="17">
    <source>
        <dbReference type="PROSITE" id="PS50106"/>
    </source>
</evidence>
<evidence type="ECO:0000256" key="9">
    <source>
        <dbReference type="ARBA" id="ARBA00022737"/>
    </source>
</evidence>
<feature type="region of interest" description="Disordered" evidence="15">
    <location>
        <begin position="1"/>
        <end position="21"/>
    </location>
</feature>
<dbReference type="SUPFAM" id="SSF50156">
    <property type="entry name" value="PDZ domain-like"/>
    <property type="match status" value="2"/>
</dbReference>
<dbReference type="Gene3D" id="2.30.42.10">
    <property type="match status" value="2"/>
</dbReference>
<dbReference type="InterPro" id="IPR001478">
    <property type="entry name" value="PDZ"/>
</dbReference>
<dbReference type="InterPro" id="IPR036034">
    <property type="entry name" value="PDZ_sf"/>
</dbReference>
<name>A0ABV9NN51_9GAMM</name>
<dbReference type="PRINTS" id="PR00834">
    <property type="entry name" value="PROTEASES2C"/>
</dbReference>
<feature type="chain" id="PRO_5046242038" description="Probable periplasmic serine endoprotease DegP-like" evidence="16">
    <location>
        <begin position="46"/>
        <end position="496"/>
    </location>
</feature>
<comment type="caution">
    <text evidence="18">The sequence shown here is derived from an EMBL/GenBank/DDBJ whole genome shotgun (WGS) entry which is preliminary data.</text>
</comment>
<evidence type="ECO:0000256" key="14">
    <source>
        <dbReference type="ARBA" id="ARBA00032850"/>
    </source>
</evidence>
<evidence type="ECO:0000256" key="3">
    <source>
        <dbReference type="ARBA" id="ARBA00004418"/>
    </source>
</evidence>
<dbReference type="CDD" id="cd10839">
    <property type="entry name" value="cpPDZ1_DegP-like"/>
    <property type="match status" value="1"/>
</dbReference>
<accession>A0ABV9NN51</accession>
<evidence type="ECO:0000256" key="12">
    <source>
        <dbReference type="ARBA" id="ARBA00022825"/>
    </source>
</evidence>
<dbReference type="PANTHER" id="PTHR22939:SF130">
    <property type="entry name" value="PERIPLASMIC SERINE ENDOPROTEASE DEGP-LIKE-RELATED"/>
    <property type="match status" value="1"/>
</dbReference>
<comment type="catalytic activity">
    <reaction evidence="1">
        <text>Acts on substrates that are at least partially unfolded. The cleavage site P1 residue is normally between a pair of hydrophobic residues, such as Val-|-Val.</text>
        <dbReference type="EC" id="3.4.21.107"/>
    </reaction>
</comment>
<dbReference type="Pfam" id="PF13180">
    <property type="entry name" value="PDZ_2"/>
    <property type="match status" value="2"/>
</dbReference>
<dbReference type="PROSITE" id="PS50106">
    <property type="entry name" value="PDZ"/>
    <property type="match status" value="1"/>
</dbReference>
<keyword evidence="19" id="KW-1185">Reference proteome</keyword>